<comment type="similarity">
    <text evidence="2">Belongs to the peptidase C85 family.</text>
</comment>
<reference evidence="9 10" key="1">
    <citation type="submission" date="2017-11" db="EMBL/GenBank/DDBJ databases">
        <title>De novo assembly and phasing of dikaryotic genomes from two isolates of Puccinia coronata f. sp. avenae, the causal agent of oat crown rust.</title>
        <authorList>
            <person name="Miller M.E."/>
            <person name="Zhang Y."/>
            <person name="Omidvar V."/>
            <person name="Sperschneider J."/>
            <person name="Schwessinger B."/>
            <person name="Raley C."/>
            <person name="Palmer J.M."/>
            <person name="Garnica D."/>
            <person name="Upadhyaya N."/>
            <person name="Rathjen J."/>
            <person name="Taylor J.M."/>
            <person name="Park R.F."/>
            <person name="Dodds P.N."/>
            <person name="Hirsch C.D."/>
            <person name="Kianian S.F."/>
            <person name="Figueroa M."/>
        </authorList>
    </citation>
    <scope>NUCLEOTIDE SEQUENCE [LARGE SCALE GENOMIC DNA]</scope>
    <source>
        <strain evidence="9">12SD80</strain>
    </source>
</reference>
<dbReference type="Gene3D" id="3.90.70.80">
    <property type="match status" value="1"/>
</dbReference>
<proteinExistence type="inferred from homology"/>
<evidence type="ECO:0000256" key="5">
    <source>
        <dbReference type="ARBA" id="ARBA00022786"/>
    </source>
</evidence>
<feature type="domain" description="OTU" evidence="8">
    <location>
        <begin position="139"/>
        <end position="247"/>
    </location>
</feature>
<keyword evidence="4" id="KW-0645">Protease</keyword>
<name>A0A2N5UVT0_9BASI</name>
<evidence type="ECO:0000256" key="7">
    <source>
        <dbReference type="SAM" id="MobiDB-lite"/>
    </source>
</evidence>
<dbReference type="GO" id="GO:0006508">
    <property type="term" value="P:proteolysis"/>
    <property type="evidence" value="ECO:0007669"/>
    <property type="project" value="UniProtKB-KW"/>
</dbReference>
<dbReference type="InterPro" id="IPR050704">
    <property type="entry name" value="Peptidase_C85-like"/>
</dbReference>
<dbReference type="InterPro" id="IPR038765">
    <property type="entry name" value="Papain-like_cys_pep_sf"/>
</dbReference>
<dbReference type="AlphaFoldDB" id="A0A2N5UVT0"/>
<dbReference type="GO" id="GO:0061578">
    <property type="term" value="F:K63-linked deubiquitinase activity"/>
    <property type="evidence" value="ECO:0007669"/>
    <property type="project" value="TreeGrafter"/>
</dbReference>
<dbReference type="EMBL" id="PGCI01000085">
    <property type="protein sequence ID" value="PLW41872.1"/>
    <property type="molecule type" value="Genomic_DNA"/>
</dbReference>
<sequence>MVIAGGWSKDNPNKIPTPCSSPNQNNAGKQTKAPPEPGSKSPSKGPTIQPKSSQGKSEGLSQKVDEDLEQICKGMSSTSRKETLEELLANFQEDKHVGWLGFAEFLLEQNLFDNNSGHMSPDVVIPTVSPPDILDGWKVLHGFIKGDGNCLFQAVATWVCRDQEAHQEVRGKCCKEMAQNPDKYLPFITQGDLEGKASLHDQDIFGTLLTQRQESRTYNNIYGSEQPTRTTFLWYNGANHYKIIWSPLLHSVPPSSPSNPLASQVPPPKSKTPTQTVLKSTESTKDPTETLLPRKIVTFQEATPCQLAAPRAL</sequence>
<dbReference type="PROSITE" id="PS50802">
    <property type="entry name" value="OTU"/>
    <property type="match status" value="1"/>
</dbReference>
<evidence type="ECO:0000256" key="1">
    <source>
        <dbReference type="ARBA" id="ARBA00000707"/>
    </source>
</evidence>
<dbReference type="InterPro" id="IPR003323">
    <property type="entry name" value="OTU_dom"/>
</dbReference>
<dbReference type="GO" id="GO:0004843">
    <property type="term" value="F:cysteine-type deubiquitinase activity"/>
    <property type="evidence" value="ECO:0007669"/>
    <property type="project" value="UniProtKB-EC"/>
</dbReference>
<keyword evidence="5" id="KW-0833">Ubl conjugation pathway</keyword>
<feature type="region of interest" description="Disordered" evidence="7">
    <location>
        <begin position="1"/>
        <end position="62"/>
    </location>
</feature>
<dbReference type="PANTHER" id="PTHR12419:SF4">
    <property type="entry name" value="OTU DOMAIN-CONTAINING PROTEIN 5"/>
    <property type="match status" value="1"/>
</dbReference>
<evidence type="ECO:0000256" key="4">
    <source>
        <dbReference type="ARBA" id="ARBA00022670"/>
    </source>
</evidence>
<feature type="region of interest" description="Disordered" evidence="7">
    <location>
        <begin position="255"/>
        <end position="287"/>
    </location>
</feature>
<evidence type="ECO:0000313" key="10">
    <source>
        <dbReference type="Proteomes" id="UP000235392"/>
    </source>
</evidence>
<evidence type="ECO:0000256" key="2">
    <source>
        <dbReference type="ARBA" id="ARBA00010407"/>
    </source>
</evidence>
<evidence type="ECO:0000313" key="9">
    <source>
        <dbReference type="EMBL" id="PLW41872.1"/>
    </source>
</evidence>
<dbReference type="GO" id="GO:0016579">
    <property type="term" value="P:protein deubiquitination"/>
    <property type="evidence" value="ECO:0007669"/>
    <property type="project" value="TreeGrafter"/>
</dbReference>
<comment type="catalytic activity">
    <reaction evidence="1">
        <text>Thiol-dependent hydrolysis of ester, thioester, amide, peptide and isopeptide bonds formed by the C-terminal Gly of ubiquitin (a 76-residue protein attached to proteins as an intracellular targeting signal).</text>
        <dbReference type="EC" id="3.4.19.12"/>
    </reaction>
</comment>
<dbReference type="PANTHER" id="PTHR12419">
    <property type="entry name" value="OTU DOMAIN CONTAINING PROTEIN"/>
    <property type="match status" value="1"/>
</dbReference>
<feature type="compositionally biased region" description="Polar residues" evidence="7">
    <location>
        <begin position="271"/>
        <end position="281"/>
    </location>
</feature>
<gene>
    <name evidence="9" type="ORF">PCASD_05557</name>
</gene>
<feature type="compositionally biased region" description="Polar residues" evidence="7">
    <location>
        <begin position="49"/>
        <end position="60"/>
    </location>
</feature>
<evidence type="ECO:0000259" key="8">
    <source>
        <dbReference type="PROSITE" id="PS50802"/>
    </source>
</evidence>
<organism evidence="9 10">
    <name type="scientific">Puccinia coronata f. sp. avenae</name>
    <dbReference type="NCBI Taxonomy" id="200324"/>
    <lineage>
        <taxon>Eukaryota</taxon>
        <taxon>Fungi</taxon>
        <taxon>Dikarya</taxon>
        <taxon>Basidiomycota</taxon>
        <taxon>Pucciniomycotina</taxon>
        <taxon>Pucciniomycetes</taxon>
        <taxon>Pucciniales</taxon>
        <taxon>Pucciniaceae</taxon>
        <taxon>Puccinia</taxon>
    </lineage>
</organism>
<dbReference type="Pfam" id="PF02338">
    <property type="entry name" value="OTU"/>
    <property type="match status" value="1"/>
</dbReference>
<dbReference type="Proteomes" id="UP000235392">
    <property type="component" value="Unassembled WGS sequence"/>
</dbReference>
<feature type="compositionally biased region" description="Polar residues" evidence="7">
    <location>
        <begin position="18"/>
        <end position="29"/>
    </location>
</feature>
<protein>
    <recommendedName>
        <fullName evidence="3">ubiquitinyl hydrolase 1</fullName>
        <ecNumber evidence="3">3.4.19.12</ecNumber>
    </recommendedName>
</protein>
<evidence type="ECO:0000256" key="6">
    <source>
        <dbReference type="ARBA" id="ARBA00022801"/>
    </source>
</evidence>
<evidence type="ECO:0000256" key="3">
    <source>
        <dbReference type="ARBA" id="ARBA00012759"/>
    </source>
</evidence>
<comment type="caution">
    <text evidence="9">The sequence shown here is derived from an EMBL/GenBank/DDBJ whole genome shotgun (WGS) entry which is preliminary data.</text>
</comment>
<dbReference type="EC" id="3.4.19.12" evidence="3"/>
<dbReference type="SUPFAM" id="SSF54001">
    <property type="entry name" value="Cysteine proteinases"/>
    <property type="match status" value="1"/>
</dbReference>
<keyword evidence="6" id="KW-0378">Hydrolase</keyword>
<accession>A0A2N5UVT0</accession>
<dbReference type="CDD" id="cd22744">
    <property type="entry name" value="OTU"/>
    <property type="match status" value="1"/>
</dbReference>